<proteinExistence type="inferred from homology"/>
<reference evidence="8 9" key="1">
    <citation type="submission" date="2017-12" db="EMBL/GenBank/DDBJ databases">
        <title>Phylogenetic diversity of female urinary microbiome.</title>
        <authorList>
            <person name="Thomas-White K."/>
            <person name="Wolfe A.J."/>
        </authorList>
    </citation>
    <scope>NUCLEOTIDE SEQUENCE [LARGE SCALE GENOMIC DNA]</scope>
    <source>
        <strain evidence="8 9">UMB0402</strain>
    </source>
</reference>
<dbReference type="Proteomes" id="UP000235122">
    <property type="component" value="Unassembled WGS sequence"/>
</dbReference>
<name>A0A2I1IQN9_9ACTO</name>
<keyword evidence="4 5" id="KW-0326">Glycosidase</keyword>
<dbReference type="STRING" id="33007.HMPREF3198_01069"/>
<evidence type="ECO:0000256" key="2">
    <source>
        <dbReference type="ARBA" id="ARBA00012755"/>
    </source>
</evidence>
<dbReference type="InterPro" id="IPR002252">
    <property type="entry name" value="Glyco_hydro_36"/>
</dbReference>
<keyword evidence="9" id="KW-1185">Reference proteome</keyword>
<keyword evidence="3 5" id="KW-0378">Hydrolase</keyword>
<dbReference type="PANTHER" id="PTHR43053">
    <property type="entry name" value="GLYCOSIDASE FAMILY 31"/>
    <property type="match status" value="1"/>
</dbReference>
<dbReference type="InterPro" id="IPR031704">
    <property type="entry name" value="Glyco_hydro_36_N"/>
</dbReference>
<dbReference type="CDD" id="cd14791">
    <property type="entry name" value="GH36"/>
    <property type="match status" value="1"/>
</dbReference>
<dbReference type="PANTHER" id="PTHR43053:SF3">
    <property type="entry name" value="ALPHA-GALACTOSIDASE C-RELATED"/>
    <property type="match status" value="1"/>
</dbReference>
<evidence type="ECO:0000313" key="9">
    <source>
        <dbReference type="Proteomes" id="UP000235122"/>
    </source>
</evidence>
<evidence type="ECO:0000256" key="6">
    <source>
        <dbReference type="PIRSR" id="PIRSR005536-1"/>
    </source>
</evidence>
<dbReference type="InterPro" id="IPR000111">
    <property type="entry name" value="Glyco_hydro_27/36_CS"/>
</dbReference>
<accession>A0A2I1IQN9</accession>
<evidence type="ECO:0000259" key="7">
    <source>
        <dbReference type="Pfam" id="PF16875"/>
    </source>
</evidence>
<dbReference type="FunFam" id="3.20.20.70:FF:000118">
    <property type="entry name" value="Alpha-galactosidase"/>
    <property type="match status" value="1"/>
</dbReference>
<sequence length="721" mass="78831">MVASLFTVERFPMAKTQILPLSNGGTCLILDIKSTETAGPIYWGKEISLPEGDAAPLDRKFFTPGLAPSATDTPATLSLIPQQSNGWLGTIGLQGSRHGKDFAPKFALTDVAATKTTAELCYEAREAALELKINVKITDSGLLALSAQLTNTGRDNYELSRLALALPTPAKENQILDLASRHLRERHLQTHAFTVGTHLRQNLVSRDFAGSTLHGTCTPGAAFETGSAHLIHVGYSGSVQTWAEKTSSGITYLAGGEYLYPGEVILPPGRSYTSPTLFGSWGEGLNQVAARFHGYVRGLDSHPSSPRPVTLNAWEAVYFDHSLQPLLDLVDKAAEIGVERFVLDDGWFGARRDDTKGLGDWQVSQEAWPNGLGPLVDAVTGKGMQFGLWFEPEMVNLDSDLARAHPEWILAPSRERYPVEARHQQVLNLADEGCFDYVFTAVSKVLSQYQISYVKWDYNRDILEGGARGEGRAAYRSHVQALYRLIDKLRATFPYLEIESCSSGGGRIDLGIMSRCQRVWGSDCIDPLERQAIHKGELLLLPPELIGSHVASTVSHTTGRSHSIDYRAITALFQHFGIEWDLRAATPTELERLSAWIKVYKKLRPLLHSGTTVRLDSPDSALSCRGVVKGGEGVFELTCLSTSQNAPFAPIRLPGLDAEGEYEVSLEGPAQQIFDPRSAPAWWPQWGQTVSVPAAVLSEVGVPIPTLLPESALLLKVSKKK</sequence>
<protein>
    <recommendedName>
        <fullName evidence="2 5">Alpha-galactosidase</fullName>
        <ecNumber evidence="2 5">3.2.1.22</ecNumber>
    </recommendedName>
</protein>
<evidence type="ECO:0000313" key="8">
    <source>
        <dbReference type="EMBL" id="PKY73441.1"/>
    </source>
</evidence>
<evidence type="ECO:0000256" key="4">
    <source>
        <dbReference type="ARBA" id="ARBA00023295"/>
    </source>
</evidence>
<dbReference type="Gene3D" id="3.20.20.70">
    <property type="entry name" value="Aldolase class I"/>
    <property type="match status" value="1"/>
</dbReference>
<dbReference type="SUPFAM" id="SSF51445">
    <property type="entry name" value="(Trans)glycosidases"/>
    <property type="match status" value="1"/>
</dbReference>
<dbReference type="Pfam" id="PF02065">
    <property type="entry name" value="Melibiase"/>
    <property type="match status" value="1"/>
</dbReference>
<dbReference type="InterPro" id="IPR013785">
    <property type="entry name" value="Aldolase_TIM"/>
</dbReference>
<dbReference type="AlphaFoldDB" id="A0A2I1IQN9"/>
<comment type="catalytic activity">
    <reaction evidence="1 5">
        <text>Hydrolysis of terminal, non-reducing alpha-D-galactose residues in alpha-D-galactosides, including galactose oligosaccharides, galactomannans and galactolipids.</text>
        <dbReference type="EC" id="3.2.1.22"/>
    </reaction>
</comment>
<dbReference type="PRINTS" id="PR00743">
    <property type="entry name" value="GLHYDRLASE36"/>
</dbReference>
<feature type="active site" description="Proton donor" evidence="6">
    <location>
        <position position="523"/>
    </location>
</feature>
<dbReference type="Pfam" id="PF16875">
    <property type="entry name" value="Glyco_hydro_36N"/>
    <property type="match status" value="1"/>
</dbReference>
<evidence type="ECO:0000256" key="5">
    <source>
        <dbReference type="PIRNR" id="PIRNR005536"/>
    </source>
</evidence>
<dbReference type="PROSITE" id="PS00512">
    <property type="entry name" value="ALPHA_GALACTOSIDASE"/>
    <property type="match status" value="1"/>
</dbReference>
<dbReference type="GO" id="GO:0004557">
    <property type="term" value="F:alpha-galactosidase activity"/>
    <property type="evidence" value="ECO:0007669"/>
    <property type="project" value="UniProtKB-UniRule"/>
</dbReference>
<dbReference type="EC" id="3.2.1.22" evidence="2 5"/>
<comment type="caution">
    <text evidence="8">The sequence shown here is derived from an EMBL/GenBank/DDBJ whole genome shotgun (WGS) entry which is preliminary data.</text>
</comment>
<evidence type="ECO:0000256" key="3">
    <source>
        <dbReference type="ARBA" id="ARBA00022801"/>
    </source>
</evidence>
<dbReference type="InterPro" id="IPR050985">
    <property type="entry name" value="Alpha-glycosidase_related"/>
</dbReference>
<feature type="domain" description="Glycosyl hydrolase family 36 N-terminal" evidence="7">
    <location>
        <begin position="41"/>
        <end position="264"/>
    </location>
</feature>
<dbReference type="InterPro" id="IPR017853">
    <property type="entry name" value="GH"/>
</dbReference>
<dbReference type="EMBL" id="PKKO01000001">
    <property type="protein sequence ID" value="PKY73441.1"/>
    <property type="molecule type" value="Genomic_DNA"/>
</dbReference>
<dbReference type="Gene3D" id="2.70.98.60">
    <property type="entry name" value="alpha-galactosidase from lactobacil brevis"/>
    <property type="match status" value="1"/>
</dbReference>
<dbReference type="InterPro" id="IPR038417">
    <property type="entry name" value="Alpga-gal_N_sf"/>
</dbReference>
<comment type="similarity">
    <text evidence="5">Belongs to the glycosyl hydrolase.</text>
</comment>
<evidence type="ECO:0000256" key="1">
    <source>
        <dbReference type="ARBA" id="ARBA00001255"/>
    </source>
</evidence>
<feature type="active site" description="Nucleophile" evidence="6">
    <location>
        <position position="457"/>
    </location>
</feature>
<organism evidence="8 9">
    <name type="scientific">Winkia neuii</name>
    <dbReference type="NCBI Taxonomy" id="33007"/>
    <lineage>
        <taxon>Bacteria</taxon>
        <taxon>Bacillati</taxon>
        <taxon>Actinomycetota</taxon>
        <taxon>Actinomycetes</taxon>
        <taxon>Actinomycetales</taxon>
        <taxon>Actinomycetaceae</taxon>
        <taxon>Winkia</taxon>
    </lineage>
</organism>
<dbReference type="PIRSF" id="PIRSF005536">
    <property type="entry name" value="Agal"/>
    <property type="match status" value="1"/>
</dbReference>
<gene>
    <name evidence="8" type="ORF">CYJ19_02340</name>
</gene>
<dbReference type="GO" id="GO:0016052">
    <property type="term" value="P:carbohydrate catabolic process"/>
    <property type="evidence" value="ECO:0007669"/>
    <property type="project" value="InterPro"/>
</dbReference>